<evidence type="ECO:0000256" key="1">
    <source>
        <dbReference type="ARBA" id="ARBA00009981"/>
    </source>
</evidence>
<dbReference type="AlphaFoldDB" id="A0A0R3QDA5"/>
<dbReference type="InterPro" id="IPR036165">
    <property type="entry name" value="YefM-like_sf"/>
</dbReference>
<name>A0A0R3QDA5_9BILA</name>
<comment type="similarity">
    <text evidence="1">Belongs to the phD/YefM antitoxin family.</text>
</comment>
<evidence type="ECO:0000313" key="3">
    <source>
        <dbReference type="Proteomes" id="UP000280834"/>
    </source>
</evidence>
<reference evidence="4" key="1">
    <citation type="submission" date="2017-02" db="UniProtKB">
        <authorList>
            <consortium name="WormBaseParasite"/>
        </authorList>
    </citation>
    <scope>IDENTIFICATION</scope>
</reference>
<accession>A0A0R3QDA5</accession>
<evidence type="ECO:0000313" key="2">
    <source>
        <dbReference type="EMBL" id="VDO15200.1"/>
    </source>
</evidence>
<evidence type="ECO:0000313" key="4">
    <source>
        <dbReference type="WBParaSite" id="BTMF_0000434101-mRNA-1"/>
    </source>
</evidence>
<dbReference type="WBParaSite" id="BTMF_0000434101-mRNA-1">
    <property type="protein sequence ID" value="BTMF_0000434101-mRNA-1"/>
    <property type="gene ID" value="BTMF_0000434101"/>
</dbReference>
<sequence length="142" mass="16234">MSDWLPALPWATRFDFVQKSALSAGASYHQATTPWRELDALRNSRKWCFYGDFLMITVSASEFAKNFGHYREMVQAESVAVTSHNRVTGYFISRKEFDEFERLKARATKSYEVQDLPAEAIQALSRSAMDSSHDALNALLRD</sequence>
<dbReference type="EMBL" id="UZAG01003344">
    <property type="protein sequence ID" value="VDO15200.1"/>
    <property type="molecule type" value="Genomic_DNA"/>
</dbReference>
<keyword evidence="3" id="KW-1185">Reference proteome</keyword>
<protein>
    <submittedName>
        <fullName evidence="4">Antitoxin of toxin-antitoxin stability system</fullName>
    </submittedName>
</protein>
<proteinExistence type="inferred from homology"/>
<dbReference type="Proteomes" id="UP000280834">
    <property type="component" value="Unassembled WGS sequence"/>
</dbReference>
<organism evidence="4">
    <name type="scientific">Brugia timori</name>
    <dbReference type="NCBI Taxonomy" id="42155"/>
    <lineage>
        <taxon>Eukaryota</taxon>
        <taxon>Metazoa</taxon>
        <taxon>Ecdysozoa</taxon>
        <taxon>Nematoda</taxon>
        <taxon>Chromadorea</taxon>
        <taxon>Rhabditida</taxon>
        <taxon>Spirurina</taxon>
        <taxon>Spiruromorpha</taxon>
        <taxon>Filarioidea</taxon>
        <taxon>Onchocercidae</taxon>
        <taxon>Brugia</taxon>
    </lineage>
</organism>
<dbReference type="SUPFAM" id="SSF143120">
    <property type="entry name" value="YefM-like"/>
    <property type="match status" value="1"/>
</dbReference>
<gene>
    <name evidence="2" type="ORF">BTMF_LOCUS3637</name>
</gene>
<reference evidence="2 3" key="2">
    <citation type="submission" date="2018-11" db="EMBL/GenBank/DDBJ databases">
        <authorList>
            <consortium name="Pathogen Informatics"/>
        </authorList>
    </citation>
    <scope>NUCLEOTIDE SEQUENCE [LARGE SCALE GENOMIC DNA]</scope>
</reference>